<feature type="transmembrane region" description="Helical" evidence="2">
    <location>
        <begin position="36"/>
        <end position="57"/>
    </location>
</feature>
<name>A0A1M6N1V9_9ACTN</name>
<dbReference type="EMBL" id="FQZK01000011">
    <property type="protein sequence ID" value="SHJ89675.1"/>
    <property type="molecule type" value="Genomic_DNA"/>
</dbReference>
<evidence type="ECO:0000313" key="4">
    <source>
        <dbReference type="Proteomes" id="UP000184452"/>
    </source>
</evidence>
<proteinExistence type="predicted"/>
<feature type="region of interest" description="Disordered" evidence="1">
    <location>
        <begin position="108"/>
        <end position="136"/>
    </location>
</feature>
<keyword evidence="2" id="KW-1133">Transmembrane helix</keyword>
<keyword evidence="4" id="KW-1185">Reference proteome</keyword>
<dbReference type="RefSeq" id="WP_073380535.1">
    <property type="nucleotide sequence ID" value="NZ_FQZK01000011.1"/>
</dbReference>
<keyword evidence="2" id="KW-0472">Membrane</keyword>
<dbReference type="STRING" id="758803.SAMN05421803_11120"/>
<feature type="transmembrane region" description="Helical" evidence="2">
    <location>
        <begin position="77"/>
        <end position="102"/>
    </location>
</feature>
<protein>
    <submittedName>
        <fullName evidence="3">Uncharacterized protein</fullName>
    </submittedName>
</protein>
<sequence>MIGLLSTFLFACLPPLVVGSLALVRSFGAPSGRGAAAAGGVLLILAGLVATGWQVYYRFFVLPDPFHAFGVLPVRPGLAEAVTLGGGALGAGGLILLLVAVLSARRFQDGPQGPPASPAPRGPLPPHAAPSTGGPR</sequence>
<dbReference type="AlphaFoldDB" id="A0A1M6N1V9"/>
<feature type="transmembrane region" description="Helical" evidence="2">
    <location>
        <begin position="6"/>
        <end position="24"/>
    </location>
</feature>
<evidence type="ECO:0000256" key="2">
    <source>
        <dbReference type="SAM" id="Phobius"/>
    </source>
</evidence>
<organism evidence="3 4">
    <name type="scientific">Nocardiopsis flavescens</name>
    <dbReference type="NCBI Taxonomy" id="758803"/>
    <lineage>
        <taxon>Bacteria</taxon>
        <taxon>Bacillati</taxon>
        <taxon>Actinomycetota</taxon>
        <taxon>Actinomycetes</taxon>
        <taxon>Streptosporangiales</taxon>
        <taxon>Nocardiopsidaceae</taxon>
        <taxon>Nocardiopsis</taxon>
    </lineage>
</organism>
<feature type="compositionally biased region" description="Pro residues" evidence="1">
    <location>
        <begin position="112"/>
        <end position="128"/>
    </location>
</feature>
<gene>
    <name evidence="3" type="ORF">SAMN05421803_11120</name>
</gene>
<evidence type="ECO:0000313" key="3">
    <source>
        <dbReference type="EMBL" id="SHJ89675.1"/>
    </source>
</evidence>
<reference evidence="3 4" key="1">
    <citation type="submission" date="2016-11" db="EMBL/GenBank/DDBJ databases">
        <authorList>
            <person name="Jaros S."/>
            <person name="Januszkiewicz K."/>
            <person name="Wedrychowicz H."/>
        </authorList>
    </citation>
    <scope>NUCLEOTIDE SEQUENCE [LARGE SCALE GENOMIC DNA]</scope>
    <source>
        <strain evidence="3 4">CGMCC 4.5723</strain>
    </source>
</reference>
<evidence type="ECO:0000256" key="1">
    <source>
        <dbReference type="SAM" id="MobiDB-lite"/>
    </source>
</evidence>
<keyword evidence="2" id="KW-0812">Transmembrane</keyword>
<accession>A0A1M6N1V9</accession>
<dbReference type="Proteomes" id="UP000184452">
    <property type="component" value="Unassembled WGS sequence"/>
</dbReference>